<dbReference type="Proteomes" id="UP000191408">
    <property type="component" value="Unassembled WGS sequence"/>
</dbReference>
<dbReference type="AlphaFoldDB" id="A0A1V6NWL0"/>
<evidence type="ECO:0000313" key="2">
    <source>
        <dbReference type="Proteomes" id="UP000191408"/>
    </source>
</evidence>
<proteinExistence type="predicted"/>
<keyword evidence="2" id="KW-1185">Reference proteome</keyword>
<sequence>MSHFALKALCLEPFVPLVLDLGKKLDLATSASNAAI</sequence>
<organism evidence="1 2">
    <name type="scientific">Penicillium polonicum</name>
    <dbReference type="NCBI Taxonomy" id="60169"/>
    <lineage>
        <taxon>Eukaryota</taxon>
        <taxon>Fungi</taxon>
        <taxon>Dikarya</taxon>
        <taxon>Ascomycota</taxon>
        <taxon>Pezizomycotina</taxon>
        <taxon>Eurotiomycetes</taxon>
        <taxon>Eurotiomycetidae</taxon>
        <taxon>Eurotiales</taxon>
        <taxon>Aspergillaceae</taxon>
        <taxon>Penicillium</taxon>
    </lineage>
</organism>
<reference evidence="2" key="1">
    <citation type="journal article" date="2017" name="Nat. Microbiol.">
        <title>Global analysis of biosynthetic gene clusters reveals vast potential of secondary metabolite production in Penicillium species.</title>
        <authorList>
            <person name="Nielsen J.C."/>
            <person name="Grijseels S."/>
            <person name="Prigent S."/>
            <person name="Ji B."/>
            <person name="Dainat J."/>
            <person name="Nielsen K.F."/>
            <person name="Frisvad J.C."/>
            <person name="Workman M."/>
            <person name="Nielsen J."/>
        </authorList>
    </citation>
    <scope>NUCLEOTIDE SEQUENCE [LARGE SCALE GENOMIC DNA]</scope>
    <source>
        <strain evidence="2">IBT 4502</strain>
    </source>
</reference>
<accession>A0A1V6NWL0</accession>
<protein>
    <submittedName>
        <fullName evidence="1">Uncharacterized protein</fullName>
    </submittedName>
</protein>
<dbReference type="EMBL" id="MDYM01000002">
    <property type="protein sequence ID" value="OQD69123.1"/>
    <property type="molecule type" value="Genomic_DNA"/>
</dbReference>
<name>A0A1V6NWL0_PENPO</name>
<gene>
    <name evidence="1" type="ORF">PENPOL_c002G03020</name>
</gene>
<comment type="caution">
    <text evidence="1">The sequence shown here is derived from an EMBL/GenBank/DDBJ whole genome shotgun (WGS) entry which is preliminary data.</text>
</comment>
<evidence type="ECO:0000313" key="1">
    <source>
        <dbReference type="EMBL" id="OQD69123.1"/>
    </source>
</evidence>